<dbReference type="Proteomes" id="UP000198607">
    <property type="component" value="Unassembled WGS sequence"/>
</dbReference>
<evidence type="ECO:0000313" key="1">
    <source>
        <dbReference type="EMBL" id="SDH70362.1"/>
    </source>
</evidence>
<accession>A0A1G8EKP1</accession>
<protein>
    <submittedName>
        <fullName evidence="1">Uncharacterized protein</fullName>
    </submittedName>
</protein>
<dbReference type="RefSeq" id="WP_091937379.1">
    <property type="nucleotide sequence ID" value="NZ_FNCY01000008.1"/>
</dbReference>
<dbReference type="AlphaFoldDB" id="A0A1G8EKP1"/>
<dbReference type="EMBL" id="FNCY01000008">
    <property type="protein sequence ID" value="SDH70362.1"/>
    <property type="molecule type" value="Genomic_DNA"/>
</dbReference>
<gene>
    <name evidence="1" type="ORF">SAMN05660652_02111</name>
</gene>
<organism evidence="1 2">
    <name type="scientific">Propionivibrio dicarboxylicus</name>
    <dbReference type="NCBI Taxonomy" id="83767"/>
    <lineage>
        <taxon>Bacteria</taxon>
        <taxon>Pseudomonadati</taxon>
        <taxon>Pseudomonadota</taxon>
        <taxon>Betaproteobacteria</taxon>
        <taxon>Rhodocyclales</taxon>
        <taxon>Rhodocyclaceae</taxon>
        <taxon>Propionivibrio</taxon>
    </lineage>
</organism>
<reference evidence="1 2" key="1">
    <citation type="submission" date="2016-10" db="EMBL/GenBank/DDBJ databases">
        <authorList>
            <person name="de Groot N.N."/>
        </authorList>
    </citation>
    <scope>NUCLEOTIDE SEQUENCE [LARGE SCALE GENOMIC DNA]</scope>
    <source>
        <strain evidence="1 2">DSM 5885</strain>
    </source>
</reference>
<proteinExistence type="predicted"/>
<evidence type="ECO:0000313" key="2">
    <source>
        <dbReference type="Proteomes" id="UP000198607"/>
    </source>
</evidence>
<sequence>MRTEDLPHGISAIRDLPHHDFHPMLGSIIAAKANKELQPSQAFSNFALRPKLSPYDHVSQRLPHVGWSASICGLQEFFHG</sequence>
<keyword evidence="2" id="KW-1185">Reference proteome</keyword>
<dbReference type="STRING" id="83767.SAMN05660652_02111"/>
<name>A0A1G8EKP1_9RHOO</name>